<evidence type="ECO:0000259" key="18">
    <source>
        <dbReference type="Pfam" id="PF07715"/>
    </source>
</evidence>
<evidence type="ECO:0000256" key="5">
    <source>
        <dbReference type="ARBA" id="ARBA00022692"/>
    </source>
</evidence>
<evidence type="ECO:0000256" key="10">
    <source>
        <dbReference type="ARBA" id="ARBA00023136"/>
    </source>
</evidence>
<evidence type="ECO:0000256" key="14">
    <source>
        <dbReference type="RuleBase" id="RU003357"/>
    </source>
</evidence>
<dbReference type="GO" id="GO:0006826">
    <property type="term" value="P:iron ion transport"/>
    <property type="evidence" value="ECO:0007669"/>
    <property type="project" value="UniProtKB-KW"/>
</dbReference>
<dbReference type="AlphaFoldDB" id="A0A939HL95"/>
<dbReference type="GO" id="GO:0009279">
    <property type="term" value="C:cell outer membrane"/>
    <property type="evidence" value="ECO:0007669"/>
    <property type="project" value="UniProtKB-SubCell"/>
</dbReference>
<sequence length="797" mass="87412">MKQFFGHSRVVFLAFTVIASHIEPASAATSATPVTPPKPATPQKERRKQAAAPVAATGEEQVSVVAQRRRQDAQSVPIALNVISGDQTQRDAQLLRTNDIVKMIPNASAATTEGPERPRWFMRGIGTNSVNANTVNPVGIYYDEVYIANVYNQGFPLFDLDHVEALRGPQGTLWGKNANGGAINFISKAPSFTRDDYVKFGYGSFNHSQEQFAAGGTLIPDKLAGRISFYADNSDGWQKNLYDNKTLGAGLDTAARGQLLIKASSNVDVLLNAHFRRFDGTVMPQQYTADTTRNVSGFGNAGTVYVPGYNTPSAVQKLPYDRVYTLSDQEFVQETGGFAKVTWRQPAFTLTSITAVEGNDRSQGGSNPNIAPLVGNTPYMRAYSTGNYWQATEELRIASRQNQRLTWMAGLFGMLEHLDSVNATAYYQSPVNAAGVSQPFSIPPYANDTYHQNWKNGSVFANAGYNITSRLKVSSGLRWSIEGIDIQNGYYATPLSGSAGSPLASLQQLPAGASNIYSQRSHNTFRNWNADFTVQYTVNTHAMAYFRFASGKMPGNYSFTGYARVPGESFSAVQLTQINPETINSYELGVKTRWLNRKLTLNADIFRYDYANALVNVPTSIGNGITTVIFRNAGQALIQGAEVQALADPIPDLHLGVNLGVLYTRYTSEDSSSDGILGAQLPRSPHITLNGFARYDIHLPTGALTVGADFQYYARQYFFPTLSSQTTDPLLQQKAYSLLNTHLTWFPLDAKRLSFDVSVLNIANTHYDTLTITPVNGLASSILGQPRSFFIQGMYHF</sequence>
<feature type="domain" description="TonB-dependent receptor plug" evidence="18">
    <location>
        <begin position="73"/>
        <end position="182"/>
    </location>
</feature>
<dbReference type="EMBL" id="JAFVMH010000004">
    <property type="protein sequence ID" value="MBO1325577.1"/>
    <property type="molecule type" value="Genomic_DNA"/>
</dbReference>
<evidence type="ECO:0000256" key="12">
    <source>
        <dbReference type="PROSITE-ProRule" id="PRU01360"/>
    </source>
</evidence>
<organism evidence="19 20">
    <name type="scientific">Acetobacter garciniae</name>
    <dbReference type="NCBI Taxonomy" id="2817435"/>
    <lineage>
        <taxon>Bacteria</taxon>
        <taxon>Pseudomonadati</taxon>
        <taxon>Pseudomonadota</taxon>
        <taxon>Alphaproteobacteria</taxon>
        <taxon>Acetobacterales</taxon>
        <taxon>Acetobacteraceae</taxon>
        <taxon>Acetobacter</taxon>
    </lineage>
</organism>
<proteinExistence type="inferred from homology"/>
<keyword evidence="6 16" id="KW-0732">Signal</keyword>
<dbReference type="InterPro" id="IPR010917">
    <property type="entry name" value="TonB_rcpt_CS"/>
</dbReference>
<dbReference type="RefSeq" id="WP_207846229.1">
    <property type="nucleotide sequence ID" value="NZ_JAFVMH010000004.1"/>
</dbReference>
<keyword evidence="9 14" id="KW-0798">TonB box</keyword>
<dbReference type="Gene3D" id="2.40.170.20">
    <property type="entry name" value="TonB-dependent receptor, beta-barrel domain"/>
    <property type="match status" value="1"/>
</dbReference>
<evidence type="ECO:0000256" key="13">
    <source>
        <dbReference type="PROSITE-ProRule" id="PRU10144"/>
    </source>
</evidence>
<comment type="subcellular location">
    <subcellularLocation>
        <location evidence="1 12">Cell outer membrane</location>
        <topology evidence="1 12">Multi-pass membrane protein</topology>
    </subcellularLocation>
</comment>
<feature type="domain" description="TonB-dependent receptor-like beta-barrel" evidence="17">
    <location>
        <begin position="291"/>
        <end position="762"/>
    </location>
</feature>
<feature type="region of interest" description="Disordered" evidence="15">
    <location>
        <begin position="26"/>
        <end position="58"/>
    </location>
</feature>
<keyword evidence="5 12" id="KW-0812">Transmembrane</keyword>
<keyword evidence="4" id="KW-0410">Iron transport</keyword>
<reference evidence="19" key="1">
    <citation type="submission" date="2021-03" db="EMBL/GenBank/DDBJ databases">
        <title>The complete genome sequence of Acetobacter sp. TBRC 12339.</title>
        <authorList>
            <person name="Charoenyingcharoen P."/>
            <person name="Yukphan P."/>
        </authorList>
    </citation>
    <scope>NUCLEOTIDE SEQUENCE</scope>
    <source>
        <strain evidence="19">TBRC 12339</strain>
    </source>
</reference>
<dbReference type="PROSITE" id="PS01156">
    <property type="entry name" value="TONB_DEPENDENT_REC_2"/>
    <property type="match status" value="1"/>
</dbReference>
<evidence type="ECO:0000256" key="7">
    <source>
        <dbReference type="ARBA" id="ARBA00023004"/>
    </source>
</evidence>
<dbReference type="InterPro" id="IPR039426">
    <property type="entry name" value="TonB-dep_rcpt-like"/>
</dbReference>
<evidence type="ECO:0000256" key="11">
    <source>
        <dbReference type="ARBA" id="ARBA00023237"/>
    </source>
</evidence>
<dbReference type="PANTHER" id="PTHR32552:SF81">
    <property type="entry name" value="TONB-DEPENDENT OUTER MEMBRANE RECEPTOR"/>
    <property type="match status" value="1"/>
</dbReference>
<keyword evidence="2 12" id="KW-0813">Transport</keyword>
<keyword evidence="3 12" id="KW-1134">Transmembrane beta strand</keyword>
<dbReference type="InterPro" id="IPR012910">
    <property type="entry name" value="Plug_dom"/>
</dbReference>
<comment type="similarity">
    <text evidence="12 14">Belongs to the TonB-dependent receptor family.</text>
</comment>
<evidence type="ECO:0000256" key="9">
    <source>
        <dbReference type="ARBA" id="ARBA00023077"/>
    </source>
</evidence>
<dbReference type="PROSITE" id="PS52016">
    <property type="entry name" value="TONB_DEPENDENT_REC_3"/>
    <property type="match status" value="1"/>
</dbReference>
<evidence type="ECO:0000259" key="17">
    <source>
        <dbReference type="Pfam" id="PF00593"/>
    </source>
</evidence>
<comment type="caution">
    <text evidence="19">The sequence shown here is derived from an EMBL/GenBank/DDBJ whole genome shotgun (WGS) entry which is preliminary data.</text>
</comment>
<evidence type="ECO:0000256" key="6">
    <source>
        <dbReference type="ARBA" id="ARBA00022729"/>
    </source>
</evidence>
<evidence type="ECO:0000313" key="19">
    <source>
        <dbReference type="EMBL" id="MBO1325577.1"/>
    </source>
</evidence>
<keyword evidence="11 12" id="KW-0998">Cell outer membrane</keyword>
<dbReference type="Pfam" id="PF00593">
    <property type="entry name" value="TonB_dep_Rec_b-barrel"/>
    <property type="match status" value="1"/>
</dbReference>
<feature type="short sequence motif" description="TonB C-terminal box" evidence="13">
    <location>
        <begin position="780"/>
        <end position="797"/>
    </location>
</feature>
<dbReference type="InterPro" id="IPR036942">
    <property type="entry name" value="Beta-barrel_TonB_sf"/>
</dbReference>
<evidence type="ECO:0000313" key="20">
    <source>
        <dbReference type="Proteomes" id="UP000664073"/>
    </source>
</evidence>
<feature type="signal peptide" evidence="16">
    <location>
        <begin position="1"/>
        <end position="27"/>
    </location>
</feature>
<evidence type="ECO:0000256" key="4">
    <source>
        <dbReference type="ARBA" id="ARBA00022496"/>
    </source>
</evidence>
<feature type="chain" id="PRO_5037004309" evidence="16">
    <location>
        <begin position="28"/>
        <end position="797"/>
    </location>
</feature>
<dbReference type="Proteomes" id="UP000664073">
    <property type="component" value="Unassembled WGS sequence"/>
</dbReference>
<keyword evidence="19" id="KW-0675">Receptor</keyword>
<evidence type="ECO:0000256" key="16">
    <source>
        <dbReference type="SAM" id="SignalP"/>
    </source>
</evidence>
<evidence type="ECO:0000256" key="8">
    <source>
        <dbReference type="ARBA" id="ARBA00023065"/>
    </source>
</evidence>
<evidence type="ECO:0000256" key="1">
    <source>
        <dbReference type="ARBA" id="ARBA00004571"/>
    </source>
</evidence>
<accession>A0A939HL95</accession>
<name>A0A939HL95_9PROT</name>
<dbReference type="PANTHER" id="PTHR32552">
    <property type="entry name" value="FERRICHROME IRON RECEPTOR-RELATED"/>
    <property type="match status" value="1"/>
</dbReference>
<protein>
    <submittedName>
        <fullName evidence="19">TonB-dependent receptor plug domain-containing protein</fullName>
    </submittedName>
</protein>
<dbReference type="Pfam" id="PF07715">
    <property type="entry name" value="Plug"/>
    <property type="match status" value="1"/>
</dbReference>
<keyword evidence="8" id="KW-0406">Ion transport</keyword>
<gene>
    <name evidence="19" type="ORF">J2D77_10480</name>
</gene>
<evidence type="ECO:0000256" key="2">
    <source>
        <dbReference type="ARBA" id="ARBA00022448"/>
    </source>
</evidence>
<keyword evidence="7" id="KW-0408">Iron</keyword>
<dbReference type="InterPro" id="IPR000531">
    <property type="entry name" value="Beta-barrel_TonB"/>
</dbReference>
<evidence type="ECO:0000256" key="15">
    <source>
        <dbReference type="SAM" id="MobiDB-lite"/>
    </source>
</evidence>
<evidence type="ECO:0000256" key="3">
    <source>
        <dbReference type="ARBA" id="ARBA00022452"/>
    </source>
</evidence>
<dbReference type="SUPFAM" id="SSF56935">
    <property type="entry name" value="Porins"/>
    <property type="match status" value="1"/>
</dbReference>
<keyword evidence="20" id="KW-1185">Reference proteome</keyword>
<keyword evidence="10 12" id="KW-0472">Membrane</keyword>